<keyword evidence="2" id="KW-1185">Reference proteome</keyword>
<keyword evidence="1" id="KW-1133">Transmembrane helix</keyword>
<name>A0A915L0W6_ROMCU</name>
<feature type="transmembrane region" description="Helical" evidence="1">
    <location>
        <begin position="21"/>
        <end position="41"/>
    </location>
</feature>
<evidence type="ECO:0000313" key="3">
    <source>
        <dbReference type="WBParaSite" id="nRc.2.0.1.t44355-RA"/>
    </source>
</evidence>
<dbReference type="WBParaSite" id="nRc.2.0.1.t44355-RA">
    <property type="protein sequence ID" value="nRc.2.0.1.t44355-RA"/>
    <property type="gene ID" value="nRc.2.0.1.g44355"/>
</dbReference>
<dbReference type="AlphaFoldDB" id="A0A915L0W6"/>
<keyword evidence="1" id="KW-0812">Transmembrane</keyword>
<accession>A0A915L0W6</accession>
<protein>
    <submittedName>
        <fullName evidence="3">Uncharacterized protein</fullName>
    </submittedName>
</protein>
<organism evidence="2 3">
    <name type="scientific">Romanomermis culicivorax</name>
    <name type="common">Nematode worm</name>
    <dbReference type="NCBI Taxonomy" id="13658"/>
    <lineage>
        <taxon>Eukaryota</taxon>
        <taxon>Metazoa</taxon>
        <taxon>Ecdysozoa</taxon>
        <taxon>Nematoda</taxon>
        <taxon>Enoplea</taxon>
        <taxon>Dorylaimia</taxon>
        <taxon>Mermithida</taxon>
        <taxon>Mermithoidea</taxon>
        <taxon>Mermithidae</taxon>
        <taxon>Romanomermis</taxon>
    </lineage>
</organism>
<proteinExistence type="predicted"/>
<reference evidence="3" key="1">
    <citation type="submission" date="2022-11" db="UniProtKB">
        <authorList>
            <consortium name="WormBaseParasite"/>
        </authorList>
    </citation>
    <scope>IDENTIFICATION</scope>
</reference>
<sequence>MQHYLDSKTMQKTEIEQLQRMFEFVGIGPEFLCIIFMQISLRPPTARIFVKTLTSVFPIVRRIFG</sequence>
<dbReference type="Proteomes" id="UP000887565">
    <property type="component" value="Unplaced"/>
</dbReference>
<keyword evidence="1" id="KW-0472">Membrane</keyword>
<evidence type="ECO:0000256" key="1">
    <source>
        <dbReference type="SAM" id="Phobius"/>
    </source>
</evidence>
<evidence type="ECO:0000313" key="2">
    <source>
        <dbReference type="Proteomes" id="UP000887565"/>
    </source>
</evidence>